<dbReference type="Pfam" id="PF03522">
    <property type="entry name" value="SLC12"/>
    <property type="match status" value="1"/>
</dbReference>
<proteinExistence type="predicted"/>
<dbReference type="GO" id="GO:0006884">
    <property type="term" value="P:cell volume homeostasis"/>
    <property type="evidence" value="ECO:0007669"/>
    <property type="project" value="TreeGrafter"/>
</dbReference>
<evidence type="ECO:0000256" key="2">
    <source>
        <dbReference type="ARBA" id="ARBA00022692"/>
    </source>
</evidence>
<keyword evidence="7" id="KW-1185">Reference proteome</keyword>
<dbReference type="GO" id="GO:0055075">
    <property type="term" value="P:potassium ion homeostasis"/>
    <property type="evidence" value="ECO:0007669"/>
    <property type="project" value="TreeGrafter"/>
</dbReference>
<dbReference type="GO" id="GO:0008511">
    <property type="term" value="F:sodium:potassium:chloride symporter activity"/>
    <property type="evidence" value="ECO:0007669"/>
    <property type="project" value="TreeGrafter"/>
</dbReference>
<evidence type="ECO:0000256" key="4">
    <source>
        <dbReference type="ARBA" id="ARBA00023136"/>
    </source>
</evidence>
<evidence type="ECO:0000256" key="3">
    <source>
        <dbReference type="ARBA" id="ARBA00022989"/>
    </source>
</evidence>
<dbReference type="AlphaFoldDB" id="A0A914QFZ7"/>
<dbReference type="GO" id="GO:1990573">
    <property type="term" value="P:potassium ion import across plasma membrane"/>
    <property type="evidence" value="ECO:0007669"/>
    <property type="project" value="TreeGrafter"/>
</dbReference>
<keyword evidence="3 5" id="KW-1133">Transmembrane helix</keyword>
<reference evidence="8" key="1">
    <citation type="submission" date="2022-11" db="UniProtKB">
        <authorList>
            <consortium name="WormBaseParasite"/>
        </authorList>
    </citation>
    <scope>IDENTIFICATION</scope>
</reference>
<dbReference type="GO" id="GO:0055078">
    <property type="term" value="P:sodium ion homeostasis"/>
    <property type="evidence" value="ECO:0007669"/>
    <property type="project" value="TreeGrafter"/>
</dbReference>
<name>A0A914QFZ7_9BILA</name>
<organism evidence="7 8">
    <name type="scientific">Panagrolaimus davidi</name>
    <dbReference type="NCBI Taxonomy" id="227884"/>
    <lineage>
        <taxon>Eukaryota</taxon>
        <taxon>Metazoa</taxon>
        <taxon>Ecdysozoa</taxon>
        <taxon>Nematoda</taxon>
        <taxon>Chromadorea</taxon>
        <taxon>Rhabditida</taxon>
        <taxon>Tylenchina</taxon>
        <taxon>Panagrolaimomorpha</taxon>
        <taxon>Panagrolaimoidea</taxon>
        <taxon>Panagrolaimidae</taxon>
        <taxon>Panagrolaimus</taxon>
    </lineage>
</organism>
<comment type="subcellular location">
    <subcellularLocation>
        <location evidence="1">Membrane</location>
        <topology evidence="1">Multi-pass membrane protein</topology>
    </subcellularLocation>
</comment>
<dbReference type="Proteomes" id="UP000887578">
    <property type="component" value="Unplaced"/>
</dbReference>
<feature type="transmembrane region" description="Helical" evidence="5">
    <location>
        <begin position="6"/>
        <end position="23"/>
    </location>
</feature>
<dbReference type="GO" id="GO:0055064">
    <property type="term" value="P:chloride ion homeostasis"/>
    <property type="evidence" value="ECO:0007669"/>
    <property type="project" value="TreeGrafter"/>
</dbReference>
<dbReference type="PANTHER" id="PTHR11827:SF103">
    <property type="entry name" value="SODIUM CHLORIDE COTRANSPORTER 69, ISOFORM E"/>
    <property type="match status" value="1"/>
</dbReference>
<sequence length="161" mass="18272">MFVISYINALITFMFFGLLFLYMSHRKSDVNWGSSNQAHAYRNALQYALKLENIDEHVKNYRPQILCLSGNPAARPPLVDFAHAITKGNSLLVCGHVVPYAIKIVVVNLLTIFLRDAFDSEMGVCVLRNAKSGFDFSDLMHEKEIPIIPKAEKFVEKFVYA</sequence>
<keyword evidence="4 5" id="KW-0472">Membrane</keyword>
<dbReference type="PANTHER" id="PTHR11827">
    <property type="entry name" value="SOLUTE CARRIER FAMILY 12, CATION COTRANSPORTERS"/>
    <property type="match status" value="1"/>
</dbReference>
<evidence type="ECO:0000313" key="8">
    <source>
        <dbReference type="WBParaSite" id="PDA_v2.g28372.t1"/>
    </source>
</evidence>
<dbReference type="WBParaSite" id="PDA_v2.g28372.t1">
    <property type="protein sequence ID" value="PDA_v2.g28372.t1"/>
    <property type="gene ID" value="PDA_v2.g28372"/>
</dbReference>
<evidence type="ECO:0000313" key="7">
    <source>
        <dbReference type="Proteomes" id="UP000887578"/>
    </source>
</evidence>
<feature type="domain" description="SLC12A transporter C-terminal" evidence="6">
    <location>
        <begin position="75"/>
        <end position="101"/>
    </location>
</feature>
<accession>A0A914QFZ7</accession>
<evidence type="ECO:0000256" key="5">
    <source>
        <dbReference type="SAM" id="Phobius"/>
    </source>
</evidence>
<evidence type="ECO:0000256" key="1">
    <source>
        <dbReference type="ARBA" id="ARBA00004141"/>
    </source>
</evidence>
<evidence type="ECO:0000259" key="6">
    <source>
        <dbReference type="Pfam" id="PF03522"/>
    </source>
</evidence>
<dbReference type="InterPro" id="IPR004842">
    <property type="entry name" value="SLC12A_fam"/>
</dbReference>
<protein>
    <recommendedName>
        <fullName evidence="6">SLC12A transporter C-terminal domain-containing protein</fullName>
    </recommendedName>
</protein>
<keyword evidence="2 5" id="KW-0812">Transmembrane</keyword>
<dbReference type="GO" id="GO:0016020">
    <property type="term" value="C:membrane"/>
    <property type="evidence" value="ECO:0007669"/>
    <property type="project" value="UniProtKB-SubCell"/>
</dbReference>
<dbReference type="InterPro" id="IPR018491">
    <property type="entry name" value="SLC12_C"/>
</dbReference>